<feature type="coiled-coil region" evidence="16">
    <location>
        <begin position="1101"/>
        <end position="1128"/>
    </location>
</feature>
<keyword evidence="5" id="KW-1134">Transmembrane beta strand</keyword>
<dbReference type="PANTHER" id="PTHR12338:SF10">
    <property type="entry name" value="ADHESION AND PENETRATION PROTEIN AUTOTRANSPORTER"/>
    <property type="match status" value="1"/>
</dbReference>
<dbReference type="InterPro" id="IPR004899">
    <property type="entry name" value="Pertactin_central"/>
</dbReference>
<dbReference type="CDD" id="cd01343">
    <property type="entry name" value="PL1_Passenger_AT"/>
    <property type="match status" value="1"/>
</dbReference>
<keyword evidence="9 17" id="KW-0732">Signal</keyword>
<evidence type="ECO:0000256" key="17">
    <source>
        <dbReference type="SAM" id="SignalP"/>
    </source>
</evidence>
<proteinExistence type="predicted"/>
<dbReference type="GO" id="GO:0042597">
    <property type="term" value="C:periplasmic space"/>
    <property type="evidence" value="ECO:0007669"/>
    <property type="project" value="UniProtKB-SubCell"/>
</dbReference>
<dbReference type="PRINTS" id="PR00921">
    <property type="entry name" value="IGASERPTASE"/>
</dbReference>
<keyword evidence="16" id="KW-0175">Coiled coil</keyword>
<keyword evidence="8" id="KW-0812">Transmembrane</keyword>
<evidence type="ECO:0000256" key="14">
    <source>
        <dbReference type="ARBA" id="ARBA00023145"/>
    </source>
</evidence>
<dbReference type="InterPro" id="IPR057393">
    <property type="entry name" value="PIC_HAP1_IgA0_b-sol2"/>
</dbReference>
<dbReference type="Proteomes" id="UP000253872">
    <property type="component" value="Unassembled WGS sequence"/>
</dbReference>
<evidence type="ECO:0000256" key="15">
    <source>
        <dbReference type="ARBA" id="ARBA00023237"/>
    </source>
</evidence>
<keyword evidence="15" id="KW-0998">Cell outer membrane</keyword>
<feature type="coiled-coil region" evidence="16">
    <location>
        <begin position="934"/>
        <end position="982"/>
    </location>
</feature>
<dbReference type="GO" id="GO:0009279">
    <property type="term" value="C:cell outer membrane"/>
    <property type="evidence" value="ECO:0007669"/>
    <property type="project" value="UniProtKB-SubCell"/>
</dbReference>
<dbReference type="STRING" id="1035839.GCA_000238795_01865"/>
<dbReference type="PROSITE" id="PS51691">
    <property type="entry name" value="PEPTIDASE_S6"/>
    <property type="match status" value="1"/>
</dbReference>
<evidence type="ECO:0000313" key="20">
    <source>
        <dbReference type="EMBL" id="RDE69789.1"/>
    </source>
</evidence>
<evidence type="ECO:0000256" key="16">
    <source>
        <dbReference type="SAM" id="Coils"/>
    </source>
</evidence>
<dbReference type="Gene3D" id="2.40.10.120">
    <property type="match status" value="1"/>
</dbReference>
<evidence type="ECO:0000256" key="4">
    <source>
        <dbReference type="ARBA" id="ARBA00004613"/>
    </source>
</evidence>
<feature type="chain" id="PRO_5016612274" evidence="17">
    <location>
        <begin position="26"/>
        <end position="1470"/>
    </location>
</feature>
<gene>
    <name evidence="20" type="ORF">DPV93_10565</name>
</gene>
<keyword evidence="10" id="KW-0574">Periplasm</keyword>
<dbReference type="Pfam" id="PF03212">
    <property type="entry name" value="Pertactin"/>
    <property type="match status" value="1"/>
</dbReference>
<dbReference type="Pfam" id="PF24078">
    <property type="entry name" value="Beta-sol_PIC_HAP1_IgA0_2nd"/>
    <property type="match status" value="1"/>
</dbReference>
<keyword evidence="14" id="KW-0865">Zymogen</keyword>
<dbReference type="Gene3D" id="2.40.128.130">
    <property type="entry name" value="Autotransporter beta-domain"/>
    <property type="match status" value="1"/>
</dbReference>
<dbReference type="PROSITE" id="PS51208">
    <property type="entry name" value="AUTOTRANSPORTER"/>
    <property type="match status" value="1"/>
</dbReference>
<comment type="caution">
    <text evidence="20">The sequence shown here is derived from an EMBL/GenBank/DDBJ whole genome shotgun (WGS) entry which is preliminary data.</text>
</comment>
<evidence type="ECO:0000259" key="18">
    <source>
        <dbReference type="PROSITE" id="PS51208"/>
    </source>
</evidence>
<dbReference type="SUPFAM" id="SSF103515">
    <property type="entry name" value="Autotransporter"/>
    <property type="match status" value="1"/>
</dbReference>
<evidence type="ECO:0000256" key="12">
    <source>
        <dbReference type="ARBA" id="ARBA00022825"/>
    </source>
</evidence>
<reference evidence="20 21" key="1">
    <citation type="submission" date="2018-05" db="EMBL/GenBank/DDBJ databases">
        <title>Draft Genome Sequences for a Diverse set of 7 Haemophilus Species.</title>
        <authorList>
            <person name="Nichols M."/>
            <person name="Topaz N."/>
            <person name="Wang X."/>
            <person name="Wang X."/>
            <person name="Boxrud D."/>
        </authorList>
    </citation>
    <scope>NUCLEOTIDE SEQUENCE [LARGE SCALE GENOMIC DNA]</scope>
    <source>
        <strain evidence="20 21">C2002001239</strain>
    </source>
</reference>
<dbReference type="Pfam" id="PF03797">
    <property type="entry name" value="Autotransporter"/>
    <property type="match status" value="1"/>
</dbReference>
<evidence type="ECO:0000313" key="21">
    <source>
        <dbReference type="Proteomes" id="UP000253872"/>
    </source>
</evidence>
<evidence type="ECO:0000256" key="7">
    <source>
        <dbReference type="ARBA" id="ARBA00022670"/>
    </source>
</evidence>
<dbReference type="Pfam" id="PF02395">
    <property type="entry name" value="Peptidase_S6"/>
    <property type="match status" value="1"/>
</dbReference>
<comment type="subcellular location">
    <subcellularLocation>
        <location evidence="3">Cell outer membrane</location>
        <topology evidence="3">Multi-pass membrane protein</topology>
    </subcellularLocation>
    <subcellularLocation>
        <location evidence="1">Cell surface</location>
    </subcellularLocation>
    <subcellularLocation>
        <location evidence="2">Periplasm</location>
    </subcellularLocation>
    <subcellularLocation>
        <location evidence="4">Secreted</location>
    </subcellularLocation>
</comment>
<keyword evidence="12" id="KW-0720">Serine protease</keyword>
<dbReference type="GO" id="GO:0005576">
    <property type="term" value="C:extracellular region"/>
    <property type="evidence" value="ECO:0007669"/>
    <property type="project" value="UniProtKB-SubCell"/>
</dbReference>
<dbReference type="InterPro" id="IPR000710">
    <property type="entry name" value="Peptidase_S6"/>
</dbReference>
<dbReference type="GO" id="GO:0006508">
    <property type="term" value="P:proteolysis"/>
    <property type="evidence" value="ECO:0007669"/>
    <property type="project" value="UniProtKB-KW"/>
</dbReference>
<feature type="domain" description="Autotransporter" evidence="18">
    <location>
        <begin position="1212"/>
        <end position="1470"/>
    </location>
</feature>
<dbReference type="EMBL" id="QEPN01000012">
    <property type="protein sequence ID" value="RDE69789.1"/>
    <property type="molecule type" value="Genomic_DNA"/>
</dbReference>
<dbReference type="InterPro" id="IPR005546">
    <property type="entry name" value="Autotransporte_beta"/>
</dbReference>
<evidence type="ECO:0000256" key="8">
    <source>
        <dbReference type="ARBA" id="ARBA00022692"/>
    </source>
</evidence>
<keyword evidence="11" id="KW-0378">Hydrolase</keyword>
<organism evidence="20 21">
    <name type="scientific">Haemophilus sputorum</name>
    <dbReference type="NCBI Taxonomy" id="1078480"/>
    <lineage>
        <taxon>Bacteria</taxon>
        <taxon>Pseudomonadati</taxon>
        <taxon>Pseudomonadota</taxon>
        <taxon>Gammaproteobacteria</taxon>
        <taxon>Pasteurellales</taxon>
        <taxon>Pasteurellaceae</taxon>
        <taxon>Haemophilus</taxon>
    </lineage>
</organism>
<keyword evidence="13" id="KW-0472">Membrane</keyword>
<evidence type="ECO:0000256" key="2">
    <source>
        <dbReference type="ARBA" id="ARBA00004418"/>
    </source>
</evidence>
<evidence type="ECO:0000256" key="1">
    <source>
        <dbReference type="ARBA" id="ARBA00004241"/>
    </source>
</evidence>
<feature type="domain" description="Peptidase S6" evidence="19">
    <location>
        <begin position="26"/>
        <end position="278"/>
    </location>
</feature>
<name>A0A369YCE1_9PAST</name>
<dbReference type="SUPFAM" id="SSF51126">
    <property type="entry name" value="Pectin lyase-like"/>
    <property type="match status" value="1"/>
</dbReference>
<evidence type="ECO:0000256" key="9">
    <source>
        <dbReference type="ARBA" id="ARBA00022729"/>
    </source>
</evidence>
<feature type="coiled-coil region" evidence="16">
    <location>
        <begin position="1008"/>
        <end position="1063"/>
    </location>
</feature>
<evidence type="ECO:0000256" key="3">
    <source>
        <dbReference type="ARBA" id="ARBA00004571"/>
    </source>
</evidence>
<evidence type="ECO:0000256" key="13">
    <source>
        <dbReference type="ARBA" id="ARBA00023136"/>
    </source>
</evidence>
<dbReference type="InterPro" id="IPR050909">
    <property type="entry name" value="Bact_Autotransporter_VF"/>
</dbReference>
<evidence type="ECO:0000259" key="19">
    <source>
        <dbReference type="PROSITE" id="PS51691"/>
    </source>
</evidence>
<protein>
    <submittedName>
        <fullName evidence="20">Autotransporter domain-containing protein</fullName>
    </submittedName>
</protein>
<dbReference type="RefSeq" id="WP_111404474.1">
    <property type="nucleotide sequence ID" value="NZ_QEPN01000012.1"/>
</dbReference>
<dbReference type="Gene3D" id="3.30.160.280">
    <property type="match status" value="1"/>
</dbReference>
<feature type="signal peptide" evidence="17">
    <location>
        <begin position="1"/>
        <end position="25"/>
    </location>
</feature>
<evidence type="ECO:0000256" key="6">
    <source>
        <dbReference type="ARBA" id="ARBA00022525"/>
    </source>
</evidence>
<keyword evidence="6" id="KW-0964">Secreted</keyword>
<sequence>MEKNNFFRPTLVAVAVSLICASAQSAIVRNDVDYQYFRDFAENKGAFRPGVSNVGVYNNQGQHVGTMLPNVPMPDLAVTNRRQGVATLFHPQYVTSVKHISGYYGEVQYGDDGNNPDNHHFNYLVVEQNNHPGLDFQTPRLHKLVTEVAPIPVNVAESRQNGLLDKSRYPYFVRVGAGIQKSRNQYGQNSNVADYYQYLIGGTPMRPVSSDASKVQFDGNLFNDGLSTYGLPGDSGSPLFVYDAKEKRWELAGNLATYYGEGDSRNDYTVAQNQYMANAVKDDEIDFPIRAKTIYWKGEGASSSKLKLADPAKKHLDTGTERPSLANGKTAHFSGVDGSEIVLQSSINQGAGALYFNNNMTVRAEKNNDTWTGAGVVVNGNKTVNWQVKNPQGDRLSKLGTGTLLVNGKGKNLGDISVGDGTVILDQKAENGQQQAFNQVGITSGRGTVVLANDKQVNPNNIYFGFRGGRLDLNGNALSFNYIQNADDGAKIVNHNRNQTASITIGKDLSENELEWVNWGKKPETALGVYEYVNTHRNNRTDYFRLKPNGNPNQYFPLDQNSSNDWEFLGSNKADAIKKISASHAMATFSGSLGETDSSRPNGGLNVTFNPSNSNNLLLLNGGANLNGNLNVEKGSVVLSGVPVAHAYDYLRNKEVVRENEWTDRQFTAREFNVAGNAQLESGRNVSQLNGNFNAKDQGQIKLGFVQGESKNCMRSSHTGETKCDNNAVLSQSVFNQLPTTKVTGNVNLQNQSQFQLGKAHLVGRINADTQTQVTLKPQSQWTLTGNSNVGNLALANSVVVLNQRYDEIGNNYKGNVDFNQLTINGNLTGTGSFRFLTNAATGRGDMMVVNGVANGAFEIALKNTGAEPDAISPLSLVKLNNAQQRNANARFTLENGYVDLGAYRYILANNNNEYRLYNPLRDAQVNHSAGLTKELSREEYEAVQRQITAKQKELNGLNAQYERAKKQTDAKNAEVNRLQNTVNQTDAKLQSVVGQYNALSQTQKAKRNQLYSQYNQLINTLKQQNNRLTTAKNAAAALLKTQENATNLVAKLRQEIAGLEASKSSQKAVNIDKARQLCEAQGVNHAVCAKVVRIANASGLTSFENALDIAIQRLENAEKALELAQAEGNAQAIAYAKDAVESASKDVLTSLEDNYDSLTEIEQFLAAQSNAVSAPVQAALVSRYSNTALSEMSANVNLALQIGRNLDRHLLSHDKANVWVNTESAKQNYHSDFYRPYKQNVTLTQIGAAHDVNDNVQIGAVLSHSRASNTFDENVSGKNRLTVLNAYVKGKWDNGAFASLDLGYGRSRNTVDFDGQSNVFHRNLFNVGANAGVQWDLGVNVQPSVGVRYHRLSKANYHLAEAKVESKALNLMTYRAGLALNKTFDVAGVKLTPSLASYYNDATQRKMAVNGALSVNDIGMQQQFGRYFNHEAGLAAQFNQWQVSVQVGMLKGSDIITQKYAAFKLGYTW</sequence>
<dbReference type="InterPro" id="IPR036709">
    <property type="entry name" value="Autotransporte_beta_dom_sf"/>
</dbReference>
<dbReference type="GO" id="GO:0004252">
    <property type="term" value="F:serine-type endopeptidase activity"/>
    <property type="evidence" value="ECO:0007669"/>
    <property type="project" value="InterPro"/>
</dbReference>
<evidence type="ECO:0000256" key="5">
    <source>
        <dbReference type="ARBA" id="ARBA00022452"/>
    </source>
</evidence>
<dbReference type="InterPro" id="IPR030396">
    <property type="entry name" value="Peptidase_S6_dom"/>
</dbReference>
<dbReference type="InterPro" id="IPR012332">
    <property type="entry name" value="Autotransporter_pectin_lyase_C"/>
</dbReference>
<evidence type="ECO:0000256" key="10">
    <source>
        <dbReference type="ARBA" id="ARBA00022764"/>
    </source>
</evidence>
<accession>A0A369YCE1</accession>
<dbReference type="PANTHER" id="PTHR12338">
    <property type="entry name" value="AUTOTRANSPORTER"/>
    <property type="match status" value="1"/>
</dbReference>
<evidence type="ECO:0000256" key="11">
    <source>
        <dbReference type="ARBA" id="ARBA00022801"/>
    </source>
</evidence>
<keyword evidence="7" id="KW-0645">Protease</keyword>
<dbReference type="GO" id="GO:0009986">
    <property type="term" value="C:cell surface"/>
    <property type="evidence" value="ECO:0007669"/>
    <property type="project" value="UniProtKB-SubCell"/>
</dbReference>
<dbReference type="InterPro" id="IPR011050">
    <property type="entry name" value="Pectin_lyase_fold/virulence"/>
</dbReference>
<dbReference type="Gene3D" id="2.160.20.20">
    <property type="match status" value="2"/>
</dbReference>
<dbReference type="SMART" id="SM00869">
    <property type="entry name" value="Autotransporter"/>
    <property type="match status" value="1"/>
</dbReference>